<accession>A0ABP6NKU5</accession>
<gene>
    <name evidence="2" type="ORF">GCM10010449_82380</name>
</gene>
<dbReference type="SUPFAM" id="SSF50346">
    <property type="entry name" value="PRC-barrel domain"/>
    <property type="match status" value="2"/>
</dbReference>
<dbReference type="InterPro" id="IPR011033">
    <property type="entry name" value="PRC_barrel-like_sf"/>
</dbReference>
<dbReference type="InterPro" id="IPR027275">
    <property type="entry name" value="PRC-brl_dom"/>
</dbReference>
<evidence type="ECO:0000313" key="2">
    <source>
        <dbReference type="EMBL" id="GAA3151592.1"/>
    </source>
</evidence>
<comment type="caution">
    <text evidence="2">The sequence shown here is derived from an EMBL/GenBank/DDBJ whole genome shotgun (WGS) entry which is preliminary data.</text>
</comment>
<evidence type="ECO:0000313" key="3">
    <source>
        <dbReference type="Proteomes" id="UP001501637"/>
    </source>
</evidence>
<dbReference type="RefSeq" id="WP_344530539.1">
    <property type="nucleotide sequence ID" value="NZ_BAAAUG010000220.1"/>
</dbReference>
<sequence>MMLLSKVLGHPVISADDARPAGELAGLGIDPQACRITELYLRDVKRGSDSVPWSEVRGVGPDAVIIDTGAGDATEDARRSPHSRAHKRLLGKRVLTEYGEDIGTLTEVTFDPDTGAVGDLHIGHEQVPGSRMIGLGSYALILGAGPL</sequence>
<dbReference type="EMBL" id="BAAAUG010000220">
    <property type="protein sequence ID" value="GAA3151592.1"/>
    <property type="molecule type" value="Genomic_DNA"/>
</dbReference>
<protein>
    <recommendedName>
        <fullName evidence="1">PRC-barrel domain-containing protein</fullName>
    </recommendedName>
</protein>
<name>A0ABP6NKU5_9ACTN</name>
<feature type="domain" description="PRC-barrel" evidence="1">
    <location>
        <begin position="87"/>
        <end position="129"/>
    </location>
</feature>
<evidence type="ECO:0000259" key="1">
    <source>
        <dbReference type="Pfam" id="PF05239"/>
    </source>
</evidence>
<dbReference type="Proteomes" id="UP001501637">
    <property type="component" value="Unassembled WGS sequence"/>
</dbReference>
<dbReference type="Pfam" id="PF05239">
    <property type="entry name" value="PRC"/>
    <property type="match status" value="1"/>
</dbReference>
<organism evidence="2 3">
    <name type="scientific">Streptomyces rectiviolaceus</name>
    <dbReference type="NCBI Taxonomy" id="332591"/>
    <lineage>
        <taxon>Bacteria</taxon>
        <taxon>Bacillati</taxon>
        <taxon>Actinomycetota</taxon>
        <taxon>Actinomycetes</taxon>
        <taxon>Kitasatosporales</taxon>
        <taxon>Streptomycetaceae</taxon>
        <taxon>Streptomyces</taxon>
    </lineage>
</organism>
<proteinExistence type="predicted"/>
<dbReference type="Gene3D" id="2.30.30.240">
    <property type="entry name" value="PRC-barrel domain"/>
    <property type="match status" value="2"/>
</dbReference>
<reference evidence="3" key="1">
    <citation type="journal article" date="2019" name="Int. J. Syst. Evol. Microbiol.">
        <title>The Global Catalogue of Microorganisms (GCM) 10K type strain sequencing project: providing services to taxonomists for standard genome sequencing and annotation.</title>
        <authorList>
            <consortium name="The Broad Institute Genomics Platform"/>
            <consortium name="The Broad Institute Genome Sequencing Center for Infectious Disease"/>
            <person name="Wu L."/>
            <person name="Ma J."/>
        </authorList>
    </citation>
    <scope>NUCLEOTIDE SEQUENCE [LARGE SCALE GENOMIC DNA]</scope>
    <source>
        <strain evidence="3">JCM 9092</strain>
    </source>
</reference>
<keyword evidence="3" id="KW-1185">Reference proteome</keyword>